<proteinExistence type="inferred from homology"/>
<dbReference type="OMA" id="EYGFEPS"/>
<feature type="repeat" description="PPR" evidence="3">
    <location>
        <begin position="424"/>
        <end position="458"/>
    </location>
</feature>
<dbReference type="Pfam" id="PF14432">
    <property type="entry name" value="DYW_deaminase"/>
    <property type="match status" value="1"/>
</dbReference>
<dbReference type="Pfam" id="PF20431">
    <property type="entry name" value="E_motif"/>
    <property type="match status" value="1"/>
</dbReference>
<dbReference type="FunFam" id="1.25.40.10:FF:000285">
    <property type="entry name" value="Pentatricopeptide repeat-containing protein, chloroplastic"/>
    <property type="match status" value="1"/>
</dbReference>
<dbReference type="NCBIfam" id="TIGR01549">
    <property type="entry name" value="HAD-SF-IA-v1"/>
    <property type="match status" value="1"/>
</dbReference>
<sequence>MSPLSRLRCITVDVTGTLIAYKGELGDYYCMAAKAVGRPCPDYKRVHEGFKLAYTEMAKKYPCFGFAAKMPNIVWWKTCVRDSFVRAGYDYDEETFEKIFRRIYSSFGSSAPYTVFPDSQPFLRWVREKGLKVGIVSNAEYRYRDVILPALGLNQGSEWDFGVFSGLEGVEKPDPMIYKIALERAGNIAPEETLHIGDSMRKDYTPAKSVGMNALLLDRFKTPDAEEWRKSGAIVLPDLKFLTMSFMNNNVPVSDHRRYYFLVICCSAETAKWVGNVTNDILCPVISLSATANAPPGPSLQFRTHQQINPTKTTTLFPSQSTSWTESLRANIRSNQFHQAVLTYVKMTSAGVPPDHFAFPAVLKAVTALKDLALGRQIHAHVFKFGYAYGISSVTVANTLVNFYGKCGDIWDVYKLFDRIPQRDTVSWNSFISALCRIEDWEAALEAFRLMLLDNVEPSSFTLVSMANACSNLTRLDGLRLGKQLHAYSLRIGDTKTFTNNALMAMYSKLGHLNDAKVVFEMFEERDLVSWNTLLSSLSQNDMYLEALVLLHRMVHEGLKPDGVTIASVLPACSHLELLESGKQLHAYALRHDILIENSFVGSALVDMYCNCREVESGRRVFDCVMDWKTALWNAMITGYAQNENDEDALILFIEMEAVAGLCPNATTMASIVPACVRSEAFPHKQAIHGYVVKRGLESDHYVQNALMDMYARMGKIHISKTIFDNMEIRDIVSWNTMITAYVICGHHDNALLLLHEMQRVEKEKNYKDDKRIPLKPNSVTLMTILPGCATLAALAKGKEIHAYAIKNMIASEVGVGSALVDMYAKCGCLDLATNVFDMIPIRNVITWNVIIMAYGMHGKGAEALDLFNCMVAEESKVMGVKPNEVTFIAMFAACSHSGMVSEGLNLFYRMKDEYRIEPTPDHYACIVDMLGRAGQVEEAYKLINTMPSEFDKAGAWSSLLGSCRIHPNVEIGEIAARNLFRLEPDVASHYVLLSNIYSSAQLWDKAMDIRKKMKEMGVRKEPGCSWIEFGDEVHKFIAGDASHPQSGRLHGFLETLSEKMKKEGYVPDTSCVLHDVDEEEKETLLCGHSEKLAIAFGILNNPPGTTIRVAKNLRVCNDCHEATKYISRITDREIILRDVRRFHHFKNGICSCGDYW</sequence>
<dbReference type="Pfam" id="PF01535">
    <property type="entry name" value="PPR"/>
    <property type="match status" value="5"/>
</dbReference>
<dbReference type="STRING" id="210143.A0A1R3IBU3"/>
<dbReference type="FunFam" id="1.25.40.10:FF:000733">
    <property type="entry name" value="Pentatricopeptide repeat-containing protein, chloroplastic"/>
    <property type="match status" value="1"/>
</dbReference>
<evidence type="ECO:0000256" key="3">
    <source>
        <dbReference type="PROSITE-ProRule" id="PRU00708"/>
    </source>
</evidence>
<dbReference type="PANTHER" id="PTHR47926:SF514">
    <property type="entry name" value="TETRATRICOPEPTIDE-LIKE HELICAL DOMAIN SUPERFAMILY, DYW DOMAIN-CONTAINING PROTEIN"/>
    <property type="match status" value="1"/>
</dbReference>
<evidence type="ECO:0000259" key="4">
    <source>
        <dbReference type="Pfam" id="PF14432"/>
    </source>
</evidence>
<reference evidence="5 6" key="1">
    <citation type="submission" date="2013-09" db="EMBL/GenBank/DDBJ databases">
        <title>Corchorus capsularis genome sequencing.</title>
        <authorList>
            <person name="Alam M."/>
            <person name="Haque M.S."/>
            <person name="Islam M.S."/>
            <person name="Emdad E.M."/>
            <person name="Islam M.M."/>
            <person name="Ahmed B."/>
            <person name="Halim A."/>
            <person name="Hossen Q.M.M."/>
            <person name="Hossain M.Z."/>
            <person name="Ahmed R."/>
            <person name="Khan M.M."/>
            <person name="Islam R."/>
            <person name="Rashid M.M."/>
            <person name="Khan S.A."/>
            <person name="Rahman M.S."/>
            <person name="Alam M."/>
        </authorList>
    </citation>
    <scope>NUCLEOTIDE SEQUENCE [LARGE SCALE GENOMIC DNA]</scope>
    <source>
        <strain evidence="6">cv. CVL-1</strain>
        <tissue evidence="5">Whole seedling</tissue>
    </source>
</reference>
<name>A0A1R3IBU3_COCAP</name>
<protein>
    <recommendedName>
        <fullName evidence="4">DYW domain-containing protein</fullName>
    </recommendedName>
</protein>
<dbReference type="FunFam" id="1.25.40.10:FF:002471">
    <property type="entry name" value="Pentatricopeptide repeat-containing protein chloroplastic"/>
    <property type="match status" value="1"/>
</dbReference>
<dbReference type="GO" id="GO:0003729">
    <property type="term" value="F:mRNA binding"/>
    <property type="evidence" value="ECO:0007669"/>
    <property type="project" value="EnsemblPlants"/>
</dbReference>
<dbReference type="OrthoDB" id="749902at2759"/>
<dbReference type="Gene3D" id="1.25.40.10">
    <property type="entry name" value="Tetratricopeptide repeat domain"/>
    <property type="match status" value="5"/>
</dbReference>
<dbReference type="InterPro" id="IPR046960">
    <property type="entry name" value="PPR_At4g14850-like_plant"/>
</dbReference>
<dbReference type="InterPro" id="IPR011990">
    <property type="entry name" value="TPR-like_helical_dom_sf"/>
</dbReference>
<dbReference type="InterPro" id="IPR006439">
    <property type="entry name" value="HAD-SF_hydro_IA"/>
</dbReference>
<feature type="domain" description="DYW" evidence="4">
    <location>
        <begin position="1065"/>
        <end position="1157"/>
    </location>
</feature>
<accession>A0A1R3IBU3</accession>
<dbReference type="SUPFAM" id="SSF56784">
    <property type="entry name" value="HAD-like"/>
    <property type="match status" value="1"/>
</dbReference>
<evidence type="ECO:0000256" key="2">
    <source>
        <dbReference type="ARBA" id="ARBA00022737"/>
    </source>
</evidence>
<dbReference type="Gene3D" id="3.40.50.1000">
    <property type="entry name" value="HAD superfamily/HAD-like"/>
    <property type="match status" value="1"/>
</dbReference>
<dbReference type="InterPro" id="IPR011949">
    <property type="entry name" value="HAD-SF_hydro_IA_REG-2-like"/>
</dbReference>
<dbReference type="GO" id="GO:0008270">
    <property type="term" value="F:zinc ion binding"/>
    <property type="evidence" value="ECO:0007669"/>
    <property type="project" value="InterPro"/>
</dbReference>
<organism evidence="5 6">
    <name type="scientific">Corchorus capsularis</name>
    <name type="common">Jute</name>
    <dbReference type="NCBI Taxonomy" id="210143"/>
    <lineage>
        <taxon>Eukaryota</taxon>
        <taxon>Viridiplantae</taxon>
        <taxon>Streptophyta</taxon>
        <taxon>Embryophyta</taxon>
        <taxon>Tracheophyta</taxon>
        <taxon>Spermatophyta</taxon>
        <taxon>Magnoliopsida</taxon>
        <taxon>eudicotyledons</taxon>
        <taxon>Gunneridae</taxon>
        <taxon>Pentapetalae</taxon>
        <taxon>rosids</taxon>
        <taxon>malvids</taxon>
        <taxon>Malvales</taxon>
        <taxon>Malvaceae</taxon>
        <taxon>Grewioideae</taxon>
        <taxon>Apeibeae</taxon>
        <taxon>Corchorus</taxon>
    </lineage>
</organism>
<keyword evidence="2" id="KW-0677">Repeat</keyword>
<dbReference type="Gramene" id="OMO80076">
    <property type="protein sequence ID" value="OMO80076"/>
    <property type="gene ID" value="CCACVL1_13185"/>
</dbReference>
<dbReference type="Pfam" id="PF00702">
    <property type="entry name" value="Hydrolase"/>
    <property type="match status" value="1"/>
</dbReference>
<evidence type="ECO:0000256" key="1">
    <source>
        <dbReference type="ARBA" id="ARBA00006643"/>
    </source>
</evidence>
<evidence type="ECO:0000313" key="5">
    <source>
        <dbReference type="EMBL" id="OMO80076.1"/>
    </source>
</evidence>
<comment type="caution">
    <text evidence="5">The sequence shown here is derived from an EMBL/GenBank/DDBJ whole genome shotgun (WGS) entry which is preliminary data.</text>
</comment>
<dbReference type="Gene3D" id="1.10.150.720">
    <property type="entry name" value="Haloacid dehalogenase-like hydrolase"/>
    <property type="match status" value="1"/>
</dbReference>
<dbReference type="EMBL" id="AWWV01010328">
    <property type="protein sequence ID" value="OMO80076.1"/>
    <property type="molecule type" value="Genomic_DNA"/>
</dbReference>
<gene>
    <name evidence="5" type="ORF">CCACVL1_13185</name>
</gene>
<evidence type="ECO:0000313" key="6">
    <source>
        <dbReference type="Proteomes" id="UP000188268"/>
    </source>
</evidence>
<dbReference type="InterPro" id="IPR032867">
    <property type="entry name" value="DYW_dom"/>
</dbReference>
<dbReference type="GO" id="GO:0031425">
    <property type="term" value="P:chloroplast RNA processing"/>
    <property type="evidence" value="ECO:0007669"/>
    <property type="project" value="EnsemblPlants"/>
</dbReference>
<dbReference type="AlphaFoldDB" id="A0A1R3IBU3"/>
<feature type="repeat" description="PPR" evidence="3">
    <location>
        <begin position="844"/>
        <end position="878"/>
    </location>
</feature>
<dbReference type="InterPro" id="IPR023214">
    <property type="entry name" value="HAD_sf"/>
</dbReference>
<dbReference type="Proteomes" id="UP000188268">
    <property type="component" value="Unassembled WGS sequence"/>
</dbReference>
<dbReference type="GO" id="GO:0009507">
    <property type="term" value="C:chloroplast"/>
    <property type="evidence" value="ECO:0007669"/>
    <property type="project" value="EnsemblPlants"/>
</dbReference>
<feature type="repeat" description="PPR" evidence="3">
    <location>
        <begin position="731"/>
        <end position="765"/>
    </location>
</feature>
<dbReference type="NCBIfam" id="TIGR02252">
    <property type="entry name" value="DREG-2"/>
    <property type="match status" value="1"/>
</dbReference>
<dbReference type="PANTHER" id="PTHR47926">
    <property type="entry name" value="PENTATRICOPEPTIDE REPEAT-CONTAINING PROTEIN"/>
    <property type="match status" value="1"/>
</dbReference>
<feature type="repeat" description="PPR" evidence="3">
    <location>
        <begin position="527"/>
        <end position="561"/>
    </location>
</feature>
<comment type="similarity">
    <text evidence="1">Belongs to the PPR family. PCMP-H subfamily.</text>
</comment>
<dbReference type="InterPro" id="IPR046848">
    <property type="entry name" value="E_motif"/>
</dbReference>
<dbReference type="Pfam" id="PF13041">
    <property type="entry name" value="PPR_2"/>
    <property type="match status" value="3"/>
</dbReference>
<feature type="repeat" description="PPR" evidence="3">
    <location>
        <begin position="884"/>
        <end position="914"/>
    </location>
</feature>
<dbReference type="InterPro" id="IPR036412">
    <property type="entry name" value="HAD-like_sf"/>
</dbReference>
<dbReference type="NCBIfam" id="TIGR00756">
    <property type="entry name" value="PPR"/>
    <property type="match status" value="3"/>
</dbReference>
<dbReference type="PRINTS" id="PR00413">
    <property type="entry name" value="HADHALOGNASE"/>
</dbReference>
<dbReference type="InterPro" id="IPR002885">
    <property type="entry name" value="PPR_rpt"/>
</dbReference>
<dbReference type="PROSITE" id="PS51375">
    <property type="entry name" value="PPR"/>
    <property type="match status" value="5"/>
</dbReference>
<dbReference type="InterPro" id="IPR044924">
    <property type="entry name" value="HAD-SF_hydro_IA_REG-2-like_cap"/>
</dbReference>
<dbReference type="CDD" id="cd16415">
    <property type="entry name" value="HAD_dREG-2_like"/>
    <property type="match status" value="1"/>
</dbReference>
<keyword evidence="6" id="KW-1185">Reference proteome</keyword>
<dbReference type="GO" id="GO:0009451">
    <property type="term" value="P:RNA modification"/>
    <property type="evidence" value="ECO:0007669"/>
    <property type="project" value="InterPro"/>
</dbReference>
<dbReference type="FunFam" id="1.25.40.10:FF:000361">
    <property type="entry name" value="Pentatricopeptide repeat-containing protein chloroplastic"/>
    <property type="match status" value="2"/>
</dbReference>